<dbReference type="EMBL" id="JAYGOJ010000131">
    <property type="protein sequence ID" value="MEA9437739.1"/>
    <property type="molecule type" value="Genomic_DNA"/>
</dbReference>
<protein>
    <recommendedName>
        <fullName evidence="3">Transcriptional regulator</fullName>
    </recommendedName>
</protein>
<name>A0ABU5WA70_AERCA</name>
<organism evidence="1 2">
    <name type="scientific">Aeromonas caviae</name>
    <name type="common">Aeromonas punctata</name>
    <dbReference type="NCBI Taxonomy" id="648"/>
    <lineage>
        <taxon>Bacteria</taxon>
        <taxon>Pseudomonadati</taxon>
        <taxon>Pseudomonadota</taxon>
        <taxon>Gammaproteobacteria</taxon>
        <taxon>Aeromonadales</taxon>
        <taxon>Aeromonadaceae</taxon>
        <taxon>Aeromonas</taxon>
    </lineage>
</organism>
<sequence>MSDPFTLSRAHPDLRFSVHPLAHAAYQWILAYPRLVSWKNLPGGLTSQLLRQPLQGVMLYQQGKNKKMRPTEFLLFSPLWPALYWEAPYPPEGTLLIHNTPSHVSNDADIEQQAWASAFSLLVMSIDSRELAALRESFQAQLPRHMAQYFFDKSQVSDADLCLWTGCSRGTLVQQRRRAVSNTPVANPFADPIALLDTDWSPDHG</sequence>
<dbReference type="RefSeq" id="WP_182926320.1">
    <property type="nucleotide sequence ID" value="NZ_AP026896.1"/>
</dbReference>
<dbReference type="Proteomes" id="UP001304847">
    <property type="component" value="Unassembled WGS sequence"/>
</dbReference>
<gene>
    <name evidence="1" type="ORF">VCX44_18505</name>
</gene>
<evidence type="ECO:0000313" key="1">
    <source>
        <dbReference type="EMBL" id="MEA9437739.1"/>
    </source>
</evidence>
<evidence type="ECO:0008006" key="3">
    <source>
        <dbReference type="Google" id="ProtNLM"/>
    </source>
</evidence>
<reference evidence="1 2" key="1">
    <citation type="submission" date="2023-12" db="EMBL/GenBank/DDBJ databases">
        <title>Characterization of antibiotic resistance in Aeromonas spp. in hospital effluent.</title>
        <authorList>
            <person name="Negoseki B.R.S."/>
            <person name="Krul D."/>
            <person name="Siqueira A.C."/>
            <person name="Almeida M."/>
            <person name="Mesa D."/>
            <person name="Conte D."/>
            <person name="Dalla-Costa L.M."/>
        </authorList>
    </citation>
    <scope>NUCLEOTIDE SEQUENCE [LARGE SCALE GENOMIC DNA]</scope>
    <source>
        <strain evidence="1 2">36v</strain>
    </source>
</reference>
<comment type="caution">
    <text evidence="1">The sequence shown here is derived from an EMBL/GenBank/DDBJ whole genome shotgun (WGS) entry which is preliminary data.</text>
</comment>
<accession>A0ABU5WA70</accession>
<keyword evidence="2" id="KW-1185">Reference proteome</keyword>
<proteinExistence type="predicted"/>
<evidence type="ECO:0000313" key="2">
    <source>
        <dbReference type="Proteomes" id="UP001304847"/>
    </source>
</evidence>